<organism evidence="1">
    <name type="scientific">marine metagenome</name>
    <dbReference type="NCBI Taxonomy" id="408172"/>
    <lineage>
        <taxon>unclassified sequences</taxon>
        <taxon>metagenomes</taxon>
        <taxon>ecological metagenomes</taxon>
    </lineage>
</organism>
<accession>A0A382PZ15</accession>
<gene>
    <name evidence="1" type="ORF">METZ01_LOCUS330186</name>
</gene>
<evidence type="ECO:0008006" key="2">
    <source>
        <dbReference type="Google" id="ProtNLM"/>
    </source>
</evidence>
<name>A0A382PZ15_9ZZZZ</name>
<dbReference type="AlphaFoldDB" id="A0A382PZ15"/>
<protein>
    <recommendedName>
        <fullName evidence="2">Phospholipid/glycerol acyltransferase domain-containing protein</fullName>
    </recommendedName>
</protein>
<proteinExistence type="predicted"/>
<dbReference type="SUPFAM" id="SSF69593">
    <property type="entry name" value="Glycerol-3-phosphate (1)-acyltransferase"/>
    <property type="match status" value="1"/>
</dbReference>
<sequence>RRVVFFPTHQSLLDHPVMYTTLSSPQMIEAMGWDGPQPCSMLARAGLTTPTDLKIAGRTISLIGVDAKTADRLLEEIAGYVILDRSDDSAAPTARFAKVLEERPGVVYGAGTTSAYDLQVLPMQHALFAYLPADIVLVPIAMRGIHQLWPKCPAGNSNIRPGTVEVVVSPPIPGETTLLPRKRALRTQLEPATLFQAIHIAQLLNPNP</sequence>
<evidence type="ECO:0000313" key="1">
    <source>
        <dbReference type="EMBL" id="SVC77332.1"/>
    </source>
</evidence>
<reference evidence="1" key="1">
    <citation type="submission" date="2018-05" db="EMBL/GenBank/DDBJ databases">
        <authorList>
            <person name="Lanie J.A."/>
            <person name="Ng W.-L."/>
            <person name="Kazmierczak K.M."/>
            <person name="Andrzejewski T.M."/>
            <person name="Davidsen T.M."/>
            <person name="Wayne K.J."/>
            <person name="Tettelin H."/>
            <person name="Glass J.I."/>
            <person name="Rusch D."/>
            <person name="Podicherti R."/>
            <person name="Tsui H.-C.T."/>
            <person name="Winkler M.E."/>
        </authorList>
    </citation>
    <scope>NUCLEOTIDE SEQUENCE</scope>
</reference>
<feature type="non-terminal residue" evidence="1">
    <location>
        <position position="1"/>
    </location>
</feature>
<dbReference type="EMBL" id="UINC01110071">
    <property type="protein sequence ID" value="SVC77332.1"/>
    <property type="molecule type" value="Genomic_DNA"/>
</dbReference>